<name>A0A6A6Q1X3_9PEZI</name>
<feature type="transmembrane region" description="Helical" evidence="1">
    <location>
        <begin position="172"/>
        <end position="196"/>
    </location>
</feature>
<proteinExistence type="predicted"/>
<gene>
    <name evidence="2" type="ORF">BDY17DRAFT_109876</name>
</gene>
<sequence>MLHVAHSFSLLHFSSSTGSTRRPCPSAPSSLFPFTLQRTLRTLRLASSFLLLPSDCCVPTLLQLLTLTLNDDVLRQLTVGQDFGANARRLCFLALRMLFRRADQLACFLYVVFAHARSSTEFRSVRRITRVLLGILPLLPLLVTLNSLLVARLDRLPTLRFANAVGSADFFLLLRISFTLLLIPLHLLLWFAPLLVPLSLPLRLTLDFLFVPSFDCLLTSFVASMLPLQVCRLVRALMQDRAPVGRLQSSQGLIIELSPALVPGALWFSRFLRGGSHRVLQLSSKLCLGIVR</sequence>
<evidence type="ECO:0000256" key="1">
    <source>
        <dbReference type="SAM" id="Phobius"/>
    </source>
</evidence>
<dbReference type="RefSeq" id="XP_033592242.1">
    <property type="nucleotide sequence ID" value="XM_033729189.1"/>
</dbReference>
<dbReference type="AlphaFoldDB" id="A0A6A6Q1X3"/>
<keyword evidence="1" id="KW-1133">Transmembrane helix</keyword>
<evidence type="ECO:0000313" key="2">
    <source>
        <dbReference type="EMBL" id="KAF2485673.1"/>
    </source>
</evidence>
<dbReference type="EMBL" id="MU001633">
    <property type="protein sequence ID" value="KAF2485673.1"/>
    <property type="molecule type" value="Genomic_DNA"/>
</dbReference>
<protein>
    <submittedName>
        <fullName evidence="2">Uncharacterized protein</fullName>
    </submittedName>
</protein>
<feature type="transmembrane region" description="Helical" evidence="1">
    <location>
        <begin position="208"/>
        <end position="228"/>
    </location>
</feature>
<dbReference type="GeneID" id="54470191"/>
<keyword evidence="3" id="KW-1185">Reference proteome</keyword>
<feature type="transmembrane region" description="Helical" evidence="1">
    <location>
        <begin position="128"/>
        <end position="151"/>
    </location>
</feature>
<organism evidence="2 3">
    <name type="scientific">Neohortaea acidophila</name>
    <dbReference type="NCBI Taxonomy" id="245834"/>
    <lineage>
        <taxon>Eukaryota</taxon>
        <taxon>Fungi</taxon>
        <taxon>Dikarya</taxon>
        <taxon>Ascomycota</taxon>
        <taxon>Pezizomycotina</taxon>
        <taxon>Dothideomycetes</taxon>
        <taxon>Dothideomycetidae</taxon>
        <taxon>Mycosphaerellales</taxon>
        <taxon>Teratosphaeriaceae</taxon>
        <taxon>Neohortaea</taxon>
    </lineage>
</organism>
<dbReference type="Proteomes" id="UP000799767">
    <property type="component" value="Unassembled WGS sequence"/>
</dbReference>
<accession>A0A6A6Q1X3</accession>
<reference evidence="2" key="1">
    <citation type="journal article" date="2020" name="Stud. Mycol.">
        <title>101 Dothideomycetes genomes: a test case for predicting lifestyles and emergence of pathogens.</title>
        <authorList>
            <person name="Haridas S."/>
            <person name="Albert R."/>
            <person name="Binder M."/>
            <person name="Bloem J."/>
            <person name="Labutti K."/>
            <person name="Salamov A."/>
            <person name="Andreopoulos B."/>
            <person name="Baker S."/>
            <person name="Barry K."/>
            <person name="Bills G."/>
            <person name="Bluhm B."/>
            <person name="Cannon C."/>
            <person name="Castanera R."/>
            <person name="Culley D."/>
            <person name="Daum C."/>
            <person name="Ezra D."/>
            <person name="Gonzalez J."/>
            <person name="Henrissat B."/>
            <person name="Kuo A."/>
            <person name="Liang C."/>
            <person name="Lipzen A."/>
            <person name="Lutzoni F."/>
            <person name="Magnuson J."/>
            <person name="Mondo S."/>
            <person name="Nolan M."/>
            <person name="Ohm R."/>
            <person name="Pangilinan J."/>
            <person name="Park H.-J."/>
            <person name="Ramirez L."/>
            <person name="Alfaro M."/>
            <person name="Sun H."/>
            <person name="Tritt A."/>
            <person name="Yoshinaga Y."/>
            <person name="Zwiers L.-H."/>
            <person name="Turgeon B."/>
            <person name="Goodwin S."/>
            <person name="Spatafora J."/>
            <person name="Crous P."/>
            <person name="Grigoriev I."/>
        </authorList>
    </citation>
    <scope>NUCLEOTIDE SEQUENCE</scope>
    <source>
        <strain evidence="2">CBS 113389</strain>
    </source>
</reference>
<keyword evidence="1" id="KW-0472">Membrane</keyword>
<evidence type="ECO:0000313" key="3">
    <source>
        <dbReference type="Proteomes" id="UP000799767"/>
    </source>
</evidence>
<keyword evidence="1" id="KW-0812">Transmembrane</keyword>